<accession>A0A2P7YNV0</accession>
<evidence type="ECO:0000313" key="3">
    <source>
        <dbReference type="Proteomes" id="UP000241107"/>
    </source>
</evidence>
<protein>
    <submittedName>
        <fullName evidence="2">Uncharacterized protein</fullName>
    </submittedName>
</protein>
<feature type="compositionally biased region" description="Basic and acidic residues" evidence="1">
    <location>
        <begin position="32"/>
        <end position="42"/>
    </location>
</feature>
<dbReference type="RefSeq" id="XP_024713167.1">
    <property type="nucleotide sequence ID" value="XM_024858680.1"/>
</dbReference>
<proteinExistence type="predicted"/>
<feature type="region of interest" description="Disordered" evidence="1">
    <location>
        <begin position="32"/>
        <end position="112"/>
    </location>
</feature>
<dbReference type="OrthoDB" id="3999982at2759"/>
<keyword evidence="3" id="KW-1185">Reference proteome</keyword>
<gene>
    <name evidence="2" type="ORF">C7M61_003339</name>
</gene>
<dbReference type="GeneID" id="36566728"/>
<dbReference type="EMBL" id="PYFQ01000008">
    <property type="protein sequence ID" value="PSK37632.1"/>
    <property type="molecule type" value="Genomic_DNA"/>
</dbReference>
<dbReference type="VEuPathDB" id="FungiDB:C7M61_003339"/>
<reference evidence="2 3" key="1">
    <citation type="submission" date="2018-03" db="EMBL/GenBank/DDBJ databases">
        <title>Candida pseudohaemulonii genome assembly and annotation.</title>
        <authorList>
            <person name="Munoz J.F."/>
            <person name="Gade L.G."/>
            <person name="Chow N.A."/>
            <person name="Litvintseva A.P."/>
            <person name="Loparev V.N."/>
            <person name="Cuomo C.A."/>
        </authorList>
    </citation>
    <scope>NUCLEOTIDE SEQUENCE [LARGE SCALE GENOMIC DNA]</scope>
    <source>
        <strain evidence="2 3">B12108</strain>
    </source>
</reference>
<evidence type="ECO:0000256" key="1">
    <source>
        <dbReference type="SAM" id="MobiDB-lite"/>
    </source>
</evidence>
<dbReference type="Proteomes" id="UP000241107">
    <property type="component" value="Unassembled WGS sequence"/>
</dbReference>
<evidence type="ECO:0000313" key="2">
    <source>
        <dbReference type="EMBL" id="PSK37632.1"/>
    </source>
</evidence>
<name>A0A2P7YNV0_9ASCO</name>
<comment type="caution">
    <text evidence="2">The sequence shown here is derived from an EMBL/GenBank/DDBJ whole genome shotgun (WGS) entry which is preliminary data.</text>
</comment>
<dbReference type="AlphaFoldDB" id="A0A2P7YNV0"/>
<sequence length="112" mass="12691">METSRGLVTKLVLYSAGAVGLVILGKKHIAHHKEERHLKDSDTSLENSEEFEDSHKRRGFPSNNPNLNYEGKGRESKYVGAGQAYSSRTPGDRLSMWNVFKNKNSRDNDERN</sequence>
<organism evidence="2 3">
    <name type="scientific">Candidozyma pseudohaemuli</name>
    <dbReference type="NCBI Taxonomy" id="418784"/>
    <lineage>
        <taxon>Eukaryota</taxon>
        <taxon>Fungi</taxon>
        <taxon>Dikarya</taxon>
        <taxon>Ascomycota</taxon>
        <taxon>Saccharomycotina</taxon>
        <taxon>Pichiomycetes</taxon>
        <taxon>Metschnikowiaceae</taxon>
        <taxon>Candidozyma</taxon>
    </lineage>
</organism>